<comment type="caution">
    <text evidence="2">The sequence shown here is derived from an EMBL/GenBank/DDBJ whole genome shotgun (WGS) entry which is preliminary data.</text>
</comment>
<evidence type="ECO:0000313" key="3">
    <source>
        <dbReference type="Proteomes" id="UP000775872"/>
    </source>
</evidence>
<gene>
    <name evidence="2" type="ORF">CSOL1703_00008934</name>
</gene>
<dbReference type="Proteomes" id="UP000775872">
    <property type="component" value="Unassembled WGS sequence"/>
</dbReference>
<feature type="signal peptide" evidence="1">
    <location>
        <begin position="1"/>
        <end position="18"/>
    </location>
</feature>
<evidence type="ECO:0000313" key="2">
    <source>
        <dbReference type="EMBL" id="CAH0058451.1"/>
    </source>
</evidence>
<dbReference type="OrthoDB" id="4175349at2759"/>
<keyword evidence="3" id="KW-1185">Reference proteome</keyword>
<dbReference type="EMBL" id="CABFOC020000082">
    <property type="protein sequence ID" value="CAH0058451.1"/>
    <property type="molecule type" value="Genomic_DNA"/>
</dbReference>
<organism evidence="2 3">
    <name type="scientific">Clonostachys solani</name>
    <dbReference type="NCBI Taxonomy" id="160281"/>
    <lineage>
        <taxon>Eukaryota</taxon>
        <taxon>Fungi</taxon>
        <taxon>Dikarya</taxon>
        <taxon>Ascomycota</taxon>
        <taxon>Pezizomycotina</taxon>
        <taxon>Sordariomycetes</taxon>
        <taxon>Hypocreomycetidae</taxon>
        <taxon>Hypocreales</taxon>
        <taxon>Bionectriaceae</taxon>
        <taxon>Clonostachys</taxon>
    </lineage>
</organism>
<sequence>MKLQIFLSAALLGVGVVARPTTATFVKVTLEEPQNWIAGPSLFPSNVLAGYSGDFCDYTADTWAQFVLDKCKTFDACTSALAFSALNSGSPRTRGWFGYAFKGGATTQADYIRAEDVEKSVAYSVVKQ</sequence>
<evidence type="ECO:0000256" key="1">
    <source>
        <dbReference type="SAM" id="SignalP"/>
    </source>
</evidence>
<name>A0A9N9ZN35_9HYPO</name>
<protein>
    <submittedName>
        <fullName evidence="2">Uncharacterized protein</fullName>
    </submittedName>
</protein>
<feature type="chain" id="PRO_5040487798" evidence="1">
    <location>
        <begin position="19"/>
        <end position="128"/>
    </location>
</feature>
<keyword evidence="1" id="KW-0732">Signal</keyword>
<proteinExistence type="predicted"/>
<accession>A0A9N9ZN35</accession>
<reference evidence="2" key="1">
    <citation type="submission" date="2021-10" db="EMBL/GenBank/DDBJ databases">
        <authorList>
            <person name="Piombo E."/>
        </authorList>
    </citation>
    <scope>NUCLEOTIDE SEQUENCE</scope>
</reference>
<dbReference type="AlphaFoldDB" id="A0A9N9ZN35"/>